<dbReference type="EMBL" id="JARBDR010000917">
    <property type="protein sequence ID" value="KAJ8302945.1"/>
    <property type="molecule type" value="Genomic_DNA"/>
</dbReference>
<dbReference type="InterPro" id="IPR006797">
    <property type="entry name" value="PRELI/MSF1_dom"/>
</dbReference>
<dbReference type="PROSITE" id="PS50904">
    <property type="entry name" value="PRELI_MSF1"/>
    <property type="match status" value="1"/>
</dbReference>
<evidence type="ECO:0000259" key="2">
    <source>
        <dbReference type="PROSITE" id="PS50904"/>
    </source>
</evidence>
<evidence type="ECO:0000313" key="3">
    <source>
        <dbReference type="EMBL" id="KAJ8302945.1"/>
    </source>
</evidence>
<sequence>MRHPWETVVTAALRKYPNPMNPAVVGLDVVDRHVDKNGVLVSHRLMATKWGMPDFVKRFLHIADVCYGSEHSEVDPVNKKMKLRTRNLTYINNLTIDEYLSYHPHPDDPKKTQLTQKTEVTIKGMPLGSYLEKLITDNMSSNAKKGRAAIEWVIEKLKTEAEELRLETMKSVDKLLVVHTADDKKKNFNDVNFNDVIKTAKQQKQHS</sequence>
<dbReference type="PANTHER" id="PTHR11158">
    <property type="entry name" value="MSF1/PX19 RELATED"/>
    <property type="match status" value="1"/>
</dbReference>
<accession>A0ABQ9ECP4</accession>
<proteinExistence type="predicted"/>
<evidence type="ECO:0000256" key="1">
    <source>
        <dbReference type="SAM" id="Coils"/>
    </source>
</evidence>
<feature type="coiled-coil region" evidence="1">
    <location>
        <begin position="147"/>
        <end position="174"/>
    </location>
</feature>
<protein>
    <recommendedName>
        <fullName evidence="2">PRELI/MSF1 domain-containing protein</fullName>
    </recommendedName>
</protein>
<dbReference type="InterPro" id="IPR037365">
    <property type="entry name" value="Slowmo/Ups"/>
</dbReference>
<organism evidence="3 4">
    <name type="scientific">Tegillarca granosa</name>
    <name type="common">Malaysian cockle</name>
    <name type="synonym">Anadara granosa</name>
    <dbReference type="NCBI Taxonomy" id="220873"/>
    <lineage>
        <taxon>Eukaryota</taxon>
        <taxon>Metazoa</taxon>
        <taxon>Spiralia</taxon>
        <taxon>Lophotrochozoa</taxon>
        <taxon>Mollusca</taxon>
        <taxon>Bivalvia</taxon>
        <taxon>Autobranchia</taxon>
        <taxon>Pteriomorphia</taxon>
        <taxon>Arcoida</taxon>
        <taxon>Arcoidea</taxon>
        <taxon>Arcidae</taxon>
        <taxon>Tegillarca</taxon>
    </lineage>
</organism>
<dbReference type="Pfam" id="PF04707">
    <property type="entry name" value="PRELI"/>
    <property type="match status" value="1"/>
</dbReference>
<feature type="domain" description="PRELI/MSF1" evidence="2">
    <location>
        <begin position="1"/>
        <end position="162"/>
    </location>
</feature>
<comment type="caution">
    <text evidence="3">The sequence shown here is derived from an EMBL/GenBank/DDBJ whole genome shotgun (WGS) entry which is preliminary data.</text>
</comment>
<gene>
    <name evidence="3" type="ORF">KUTeg_019341</name>
</gene>
<name>A0ABQ9ECP4_TEGGR</name>
<keyword evidence="1" id="KW-0175">Coiled coil</keyword>
<keyword evidence="4" id="KW-1185">Reference proteome</keyword>
<dbReference type="Proteomes" id="UP001217089">
    <property type="component" value="Unassembled WGS sequence"/>
</dbReference>
<evidence type="ECO:0000313" key="4">
    <source>
        <dbReference type="Proteomes" id="UP001217089"/>
    </source>
</evidence>
<reference evidence="3 4" key="1">
    <citation type="submission" date="2022-12" db="EMBL/GenBank/DDBJ databases">
        <title>Chromosome-level genome of Tegillarca granosa.</title>
        <authorList>
            <person name="Kim J."/>
        </authorList>
    </citation>
    <scope>NUCLEOTIDE SEQUENCE [LARGE SCALE GENOMIC DNA]</scope>
    <source>
        <strain evidence="3">Teg-2019</strain>
        <tissue evidence="3">Adductor muscle</tissue>
    </source>
</reference>